<name>A0ACA9K0R7_9GLOM</name>
<dbReference type="Proteomes" id="UP000789525">
    <property type="component" value="Unassembled WGS sequence"/>
</dbReference>
<dbReference type="EMBL" id="CAJVPT010000516">
    <property type="protein sequence ID" value="CAG8445679.1"/>
    <property type="molecule type" value="Genomic_DNA"/>
</dbReference>
<comment type="caution">
    <text evidence="1">The sequence shown here is derived from an EMBL/GenBank/DDBJ whole genome shotgun (WGS) entry which is preliminary data.</text>
</comment>
<evidence type="ECO:0000313" key="1">
    <source>
        <dbReference type="EMBL" id="CAG8445679.1"/>
    </source>
</evidence>
<accession>A0ACA9K0R7</accession>
<gene>
    <name evidence="1" type="ORF">ACOLOM_LOCUS493</name>
</gene>
<keyword evidence="2" id="KW-1185">Reference proteome</keyword>
<sequence length="233" mass="26162">MQTCDIFCSAASSELVFRRSYLGPLLTTKESTAVDLKESPLKSVHSRRISSDSMLSNDSGIGFIDADYEIQRAIRAQRVQRPRIIVLHKGRPVCQNHKDNDANLVLKAAMASRRHRREVAVMQQRNTQIFGDEKNDASPFKSNNTIDISPENDNSSGKINILEDNNTSEFGTKSVICEETTRESIILKDDSKKTYSFAESKLDKIPEPKEQTSNSFVPEESINTPRIPSILKS</sequence>
<proteinExistence type="predicted"/>
<evidence type="ECO:0000313" key="2">
    <source>
        <dbReference type="Proteomes" id="UP000789525"/>
    </source>
</evidence>
<protein>
    <submittedName>
        <fullName evidence="1">11029_t:CDS:1</fullName>
    </submittedName>
</protein>
<organism evidence="1 2">
    <name type="scientific">Acaulospora colombiana</name>
    <dbReference type="NCBI Taxonomy" id="27376"/>
    <lineage>
        <taxon>Eukaryota</taxon>
        <taxon>Fungi</taxon>
        <taxon>Fungi incertae sedis</taxon>
        <taxon>Mucoromycota</taxon>
        <taxon>Glomeromycotina</taxon>
        <taxon>Glomeromycetes</taxon>
        <taxon>Diversisporales</taxon>
        <taxon>Acaulosporaceae</taxon>
        <taxon>Acaulospora</taxon>
    </lineage>
</organism>
<reference evidence="1" key="1">
    <citation type="submission" date="2021-06" db="EMBL/GenBank/DDBJ databases">
        <authorList>
            <person name="Kallberg Y."/>
            <person name="Tangrot J."/>
            <person name="Rosling A."/>
        </authorList>
    </citation>
    <scope>NUCLEOTIDE SEQUENCE</scope>
    <source>
        <strain evidence="1">CL356</strain>
    </source>
</reference>